<proteinExistence type="predicted"/>
<comment type="caution">
    <text evidence="2">The sequence shown here is derived from an EMBL/GenBank/DDBJ whole genome shotgun (WGS) entry which is preliminary data.</text>
</comment>
<dbReference type="Proteomes" id="UP000535937">
    <property type="component" value="Unassembled WGS sequence"/>
</dbReference>
<dbReference type="EMBL" id="JACHWZ010000020">
    <property type="protein sequence ID" value="MBB3062801.1"/>
    <property type="molecule type" value="Genomic_DNA"/>
</dbReference>
<evidence type="ECO:0000313" key="3">
    <source>
        <dbReference type="Proteomes" id="UP000535937"/>
    </source>
</evidence>
<dbReference type="AlphaFoldDB" id="A0A7W4ZAQ5"/>
<sequence length="81" mass="8762">MATAKPLNSGRDKLRQASHLAGEAATDTAAQLRERAMSSVQTSKQRAAELEKKWESSVKRHPVLSVGGAFVAGWVIAKLFK</sequence>
<accession>A0A7W4ZAQ5</accession>
<organism evidence="2 3">
    <name type="scientific">Microbulbifer rhizosphaerae</name>
    <dbReference type="NCBI Taxonomy" id="1562603"/>
    <lineage>
        <taxon>Bacteria</taxon>
        <taxon>Pseudomonadati</taxon>
        <taxon>Pseudomonadota</taxon>
        <taxon>Gammaproteobacteria</taxon>
        <taxon>Cellvibrionales</taxon>
        <taxon>Microbulbiferaceae</taxon>
        <taxon>Microbulbifer</taxon>
    </lineage>
</organism>
<protein>
    <submittedName>
        <fullName evidence="2">ElaB/YqjD/DUF883 family membrane-anchored ribosome-binding protein</fullName>
    </submittedName>
</protein>
<name>A0A7W4ZAQ5_9GAMM</name>
<keyword evidence="3" id="KW-1185">Reference proteome</keyword>
<evidence type="ECO:0000313" key="2">
    <source>
        <dbReference type="EMBL" id="MBB3062801.1"/>
    </source>
</evidence>
<dbReference type="RefSeq" id="WP_183462405.1">
    <property type="nucleotide sequence ID" value="NZ_JACHWZ010000020.1"/>
</dbReference>
<feature type="region of interest" description="Disordered" evidence="1">
    <location>
        <begin position="1"/>
        <end position="25"/>
    </location>
</feature>
<reference evidence="2 3" key="1">
    <citation type="submission" date="2020-08" db="EMBL/GenBank/DDBJ databases">
        <title>Genomic Encyclopedia of Type Strains, Phase III (KMG-III): the genomes of soil and plant-associated and newly described type strains.</title>
        <authorList>
            <person name="Whitman W."/>
        </authorList>
    </citation>
    <scope>NUCLEOTIDE SEQUENCE [LARGE SCALE GENOMIC DNA]</scope>
    <source>
        <strain evidence="2 3">CECT 8799</strain>
    </source>
</reference>
<gene>
    <name evidence="2" type="ORF">FHS09_003650</name>
</gene>
<evidence type="ECO:0000256" key="1">
    <source>
        <dbReference type="SAM" id="MobiDB-lite"/>
    </source>
</evidence>